<proteinExistence type="predicted"/>
<dbReference type="Pfam" id="PF26233">
    <property type="entry name" value="NicX"/>
    <property type="match status" value="1"/>
</dbReference>
<organism evidence="2 3">
    <name type="scientific">Geodia barretti</name>
    <name type="common">Barrett's horny sponge</name>
    <dbReference type="NCBI Taxonomy" id="519541"/>
    <lineage>
        <taxon>Eukaryota</taxon>
        <taxon>Metazoa</taxon>
        <taxon>Porifera</taxon>
        <taxon>Demospongiae</taxon>
        <taxon>Heteroscleromorpha</taxon>
        <taxon>Tetractinellida</taxon>
        <taxon>Astrophorina</taxon>
        <taxon>Geodiidae</taxon>
        <taxon>Geodia</taxon>
    </lineage>
</organism>
<feature type="compositionally biased region" description="Basic and acidic residues" evidence="1">
    <location>
        <begin position="1"/>
        <end position="19"/>
    </location>
</feature>
<dbReference type="EMBL" id="CASHTH010004073">
    <property type="protein sequence ID" value="CAI8053144.1"/>
    <property type="molecule type" value="Genomic_DNA"/>
</dbReference>
<dbReference type="InterPro" id="IPR058739">
    <property type="entry name" value="NicX"/>
</dbReference>
<accession>A0AA35TS34</accession>
<gene>
    <name evidence="2" type="ORF">GBAR_LOCUS29063</name>
</gene>
<protein>
    <submittedName>
        <fullName evidence="2">2,5-dihydroxypyridine 5,6-dioxygenase</fullName>
    </submittedName>
</protein>
<evidence type="ECO:0000313" key="3">
    <source>
        <dbReference type="Proteomes" id="UP001174909"/>
    </source>
</evidence>
<evidence type="ECO:0000256" key="1">
    <source>
        <dbReference type="SAM" id="MobiDB-lite"/>
    </source>
</evidence>
<dbReference type="SUPFAM" id="SSF144052">
    <property type="entry name" value="Thermophilic metalloprotease-like"/>
    <property type="match status" value="1"/>
</dbReference>
<comment type="caution">
    <text evidence="2">The sequence shown here is derived from an EMBL/GenBank/DDBJ whole genome shotgun (WGS) entry which is preliminary data.</text>
</comment>
<reference evidence="2" key="1">
    <citation type="submission" date="2023-03" db="EMBL/GenBank/DDBJ databases">
        <authorList>
            <person name="Steffen K."/>
            <person name="Cardenas P."/>
        </authorList>
    </citation>
    <scope>NUCLEOTIDE SEQUENCE</scope>
</reference>
<evidence type="ECO:0000313" key="2">
    <source>
        <dbReference type="EMBL" id="CAI8053144.1"/>
    </source>
</evidence>
<sequence>MAGRLPRDARGRARRERPGGDGADDIVFPLREFTGERIAFEISEGMVTEISGGARADNLRGFIEGYNDPRAYAVSHIGWGLNHHCIWRPDLPGIGMDGRAHYGNVLFSLGPDTEFGGENDTPCHLDLPMQAVRSGSTTSSSCRTARSCLRTCGHRAH</sequence>
<dbReference type="Proteomes" id="UP001174909">
    <property type="component" value="Unassembled WGS sequence"/>
</dbReference>
<keyword evidence="3" id="KW-1185">Reference proteome</keyword>
<feature type="region of interest" description="Disordered" evidence="1">
    <location>
        <begin position="1"/>
        <end position="25"/>
    </location>
</feature>
<name>A0AA35TS34_GEOBA</name>
<dbReference type="AlphaFoldDB" id="A0AA35TS34"/>